<evidence type="ECO:0000256" key="2">
    <source>
        <dbReference type="ARBA" id="ARBA00005587"/>
    </source>
</evidence>
<keyword evidence="4 6" id="KW-1133">Transmembrane helix</keyword>
<reference evidence="7 8" key="1">
    <citation type="submission" date="2020-10" db="EMBL/GenBank/DDBJ databases">
        <title>Whole genome sequence of oil-degrading bacteria Rhodococcus pyridinivorans strain 5Ap.</title>
        <authorList>
            <person name="Akhremchuk A.E."/>
            <person name="Valentovich L.N."/>
            <person name="Charniauskaya M.I."/>
            <person name="Bukliarevich H.A."/>
            <person name="Titok M.A."/>
        </authorList>
    </citation>
    <scope>NUCLEOTIDE SEQUENCE [LARGE SCALE GENOMIC DNA]</scope>
    <source>
        <strain evidence="7 8">5Ap</strain>
    </source>
</reference>
<sequence>MGAALFVTFSVLLAVFVFLALGALLEQTGPTRGGGYFGLAAAAGAWYTSAAGVLSTTFGRVVLPTGPR</sequence>
<feature type="transmembrane region" description="Helical" evidence="6">
    <location>
        <begin position="35"/>
        <end position="63"/>
    </location>
</feature>
<keyword evidence="5 6" id="KW-0472">Membrane</keyword>
<evidence type="ECO:0000256" key="3">
    <source>
        <dbReference type="ARBA" id="ARBA00022692"/>
    </source>
</evidence>
<evidence type="ECO:0000256" key="5">
    <source>
        <dbReference type="ARBA" id="ARBA00023136"/>
    </source>
</evidence>
<dbReference type="Proteomes" id="UP000593818">
    <property type="component" value="Chromosome"/>
</dbReference>
<keyword evidence="8" id="KW-1185">Reference proteome</keyword>
<name>A0A7M2XT64_9NOCA</name>
<evidence type="ECO:0000313" key="8">
    <source>
        <dbReference type="Proteomes" id="UP000593818"/>
    </source>
</evidence>
<evidence type="ECO:0000256" key="1">
    <source>
        <dbReference type="ARBA" id="ARBA00004141"/>
    </source>
</evidence>
<gene>
    <name evidence="7" type="ORF">INP59_04115</name>
</gene>
<evidence type="ECO:0000256" key="6">
    <source>
        <dbReference type="SAM" id="Phobius"/>
    </source>
</evidence>
<dbReference type="Pfam" id="PF01184">
    <property type="entry name" value="Gpr1_Fun34_YaaH"/>
    <property type="match status" value="1"/>
</dbReference>
<dbReference type="GO" id="GO:0016020">
    <property type="term" value="C:membrane"/>
    <property type="evidence" value="ECO:0007669"/>
    <property type="project" value="UniProtKB-SubCell"/>
</dbReference>
<organism evidence="7 8">
    <name type="scientific">Rhodococcus pyridinivorans</name>
    <dbReference type="NCBI Taxonomy" id="103816"/>
    <lineage>
        <taxon>Bacteria</taxon>
        <taxon>Bacillati</taxon>
        <taxon>Actinomycetota</taxon>
        <taxon>Actinomycetes</taxon>
        <taxon>Mycobacteriales</taxon>
        <taxon>Nocardiaceae</taxon>
        <taxon>Rhodococcus</taxon>
    </lineage>
</organism>
<evidence type="ECO:0000256" key="4">
    <source>
        <dbReference type="ARBA" id="ARBA00022989"/>
    </source>
</evidence>
<dbReference type="RefSeq" id="WP_193903843.1">
    <property type="nucleotide sequence ID" value="NZ_CP063450.1"/>
</dbReference>
<comment type="similarity">
    <text evidence="2">Belongs to the acetate uptake transporter (AceTr) (TC 2.A.96) family.</text>
</comment>
<dbReference type="EMBL" id="CP063450">
    <property type="protein sequence ID" value="QOW01067.1"/>
    <property type="molecule type" value="Genomic_DNA"/>
</dbReference>
<proteinExistence type="inferred from homology"/>
<protein>
    <submittedName>
        <fullName evidence="7">Uncharacterized protein</fullName>
    </submittedName>
</protein>
<keyword evidence="3 6" id="KW-0812">Transmembrane</keyword>
<dbReference type="InterPro" id="IPR000791">
    <property type="entry name" value="Gpr1/Fun34/SatP-like"/>
</dbReference>
<dbReference type="AlphaFoldDB" id="A0A7M2XT64"/>
<evidence type="ECO:0000313" key="7">
    <source>
        <dbReference type="EMBL" id="QOW01067.1"/>
    </source>
</evidence>
<accession>A0A7M2XT64</accession>
<comment type="subcellular location">
    <subcellularLocation>
        <location evidence="1">Membrane</location>
        <topology evidence="1">Multi-pass membrane protein</topology>
    </subcellularLocation>
</comment>